<dbReference type="Proteomes" id="UP000001940">
    <property type="component" value="Chromosome II"/>
</dbReference>
<name>Q23403_CAEEL</name>
<dbReference type="GO" id="GO:0006325">
    <property type="term" value="P:chromatin organization"/>
    <property type="evidence" value="ECO:0007669"/>
    <property type="project" value="UniProtKB-KW"/>
</dbReference>
<dbReference type="Bgee" id="WBGene00022850">
    <property type="expression patterns" value="Expressed in germ line (C elegans) and 4 other cell types or tissues"/>
</dbReference>
<dbReference type="RefSeq" id="NP_495448.1">
    <property type="nucleotide sequence ID" value="NM_063047.3"/>
</dbReference>
<keyword evidence="3" id="KW-0156">Chromatin regulator</keyword>
<gene>
    <name evidence="8" type="ORF">CELE_ZK1127.3</name>
    <name evidence="8 10" type="ORF">ZK1127.3</name>
</gene>
<evidence type="ECO:0000256" key="6">
    <source>
        <dbReference type="ARBA" id="ARBA00023242"/>
    </source>
</evidence>
<sequence>MRVLTKKTEEEIRRDFFGPVQEAACKPYLLDVDPRKSWCELSELRLSTLICEFKPIGINKHFHLIGIIERMGKVFDNENAQVEIFLSEENRVAFRNQQRDLLMGGRPERTSYPPKYLCRPSLEMIEDKLKKWFGLRFCEENESYPSEFNSVTDYELPEYIMAEVRELSDKRAERERNTDNGIVESEKKSTIPRRLTEEDENYDIQT</sequence>
<keyword evidence="4" id="KW-0805">Transcription regulation</keyword>
<evidence type="ECO:0007829" key="11">
    <source>
        <dbReference type="PeptideAtlas" id="Q23403"/>
    </source>
</evidence>
<comment type="subcellular location">
    <subcellularLocation>
        <location evidence="1">Nucleus</location>
    </subcellularLocation>
</comment>
<dbReference type="PANTHER" id="PTHR13581:SF5">
    <property type="entry name" value="MRG_MORF4L-BINDING PROTEIN"/>
    <property type="match status" value="1"/>
</dbReference>
<keyword evidence="5" id="KW-0804">Transcription</keyword>
<dbReference type="GeneID" id="174154"/>
<evidence type="ECO:0000313" key="8">
    <source>
        <dbReference type="EMBL" id="CCD73715.1"/>
    </source>
</evidence>
<evidence type="ECO:0000313" key="10">
    <source>
        <dbReference type="WormBase" id="ZK1127.3"/>
    </source>
</evidence>
<dbReference type="FunCoup" id="Q23403">
    <property type="interactions" value="135"/>
</dbReference>
<keyword evidence="9" id="KW-1185">Reference proteome</keyword>
<dbReference type="InterPro" id="IPR012423">
    <property type="entry name" value="Eaf7/MRGBP"/>
</dbReference>
<dbReference type="CTD" id="174154"/>
<evidence type="ECO:0000256" key="7">
    <source>
        <dbReference type="SAM" id="MobiDB-lite"/>
    </source>
</evidence>
<dbReference type="InParanoid" id="Q23403"/>
<dbReference type="OrthoDB" id="5595141at2759"/>
<dbReference type="GO" id="GO:0006357">
    <property type="term" value="P:regulation of transcription by RNA polymerase II"/>
    <property type="evidence" value="ECO:0000318"/>
    <property type="project" value="GO_Central"/>
</dbReference>
<feature type="compositionally biased region" description="Basic and acidic residues" evidence="7">
    <location>
        <begin position="167"/>
        <end position="189"/>
    </location>
</feature>
<dbReference type="EMBL" id="BX284602">
    <property type="protein sequence ID" value="CCD73715.1"/>
    <property type="molecule type" value="Genomic_DNA"/>
</dbReference>
<dbReference type="GO" id="GO:0035267">
    <property type="term" value="C:NuA4 histone acetyltransferase complex"/>
    <property type="evidence" value="ECO:0000318"/>
    <property type="project" value="GO_Central"/>
</dbReference>
<evidence type="ECO:0000256" key="1">
    <source>
        <dbReference type="ARBA" id="ARBA00004123"/>
    </source>
</evidence>
<keyword evidence="11" id="KW-1267">Proteomics identification</keyword>
<dbReference type="WormBase" id="ZK1127.3">
    <property type="protein sequence ID" value="CE28171"/>
    <property type="gene ID" value="WBGene00022850"/>
</dbReference>
<dbReference type="HOGENOM" id="CLU_1379260_0_0_1"/>
<proteinExistence type="evidence at protein level"/>
<comment type="similarity">
    <text evidence="2">Belongs to the EAF7 family.</text>
</comment>
<feature type="compositionally biased region" description="Acidic residues" evidence="7">
    <location>
        <begin position="197"/>
        <end position="206"/>
    </location>
</feature>
<dbReference type="Pfam" id="PF07904">
    <property type="entry name" value="Eaf7"/>
    <property type="match status" value="1"/>
</dbReference>
<evidence type="ECO:0000256" key="3">
    <source>
        <dbReference type="ARBA" id="ARBA00022853"/>
    </source>
</evidence>
<dbReference type="AGR" id="WB:WBGene00022850"/>
<evidence type="ECO:0000256" key="4">
    <source>
        <dbReference type="ARBA" id="ARBA00023015"/>
    </source>
</evidence>
<protein>
    <submittedName>
        <fullName evidence="8">Uncharacterized protein</fullName>
    </submittedName>
</protein>
<evidence type="ECO:0000256" key="5">
    <source>
        <dbReference type="ARBA" id="ARBA00023163"/>
    </source>
</evidence>
<dbReference type="KEGG" id="cel:CELE_ZK1127.3"/>
<dbReference type="eggNOG" id="KOG4051">
    <property type="taxonomic scope" value="Eukaryota"/>
</dbReference>
<dbReference type="UCSC" id="ZK1127.3">
    <property type="organism name" value="c. elegans"/>
</dbReference>
<evidence type="ECO:0000256" key="2">
    <source>
        <dbReference type="ARBA" id="ARBA00007117"/>
    </source>
</evidence>
<accession>Q23403</accession>
<feature type="region of interest" description="Disordered" evidence="7">
    <location>
        <begin position="167"/>
        <end position="206"/>
    </location>
</feature>
<keyword evidence="6" id="KW-0539">Nucleus</keyword>
<organism evidence="8 9">
    <name type="scientific">Caenorhabditis elegans</name>
    <dbReference type="NCBI Taxonomy" id="6239"/>
    <lineage>
        <taxon>Eukaryota</taxon>
        <taxon>Metazoa</taxon>
        <taxon>Ecdysozoa</taxon>
        <taxon>Nematoda</taxon>
        <taxon>Chromadorea</taxon>
        <taxon>Rhabditida</taxon>
        <taxon>Rhabditina</taxon>
        <taxon>Rhabditomorpha</taxon>
        <taxon>Rhabditoidea</taxon>
        <taxon>Rhabditidae</taxon>
        <taxon>Peloderinae</taxon>
        <taxon>Caenorhabditis</taxon>
    </lineage>
</organism>
<dbReference type="IntAct" id="Q23403">
    <property type="interactions" value="1"/>
</dbReference>
<reference evidence="8 9" key="1">
    <citation type="journal article" date="1998" name="Science">
        <title>Genome sequence of the nematode C. elegans: a platform for investigating biology.</title>
        <authorList>
            <consortium name="The C. elegans sequencing consortium"/>
            <person name="Sulson J.E."/>
            <person name="Waterston R."/>
        </authorList>
    </citation>
    <scope>NUCLEOTIDE SEQUENCE [LARGE SCALE GENOMIC DNA]</scope>
    <source>
        <strain evidence="8 9">Bristol N2</strain>
    </source>
</reference>
<evidence type="ECO:0000313" key="9">
    <source>
        <dbReference type="Proteomes" id="UP000001940"/>
    </source>
</evidence>
<dbReference type="PeptideAtlas" id="Q23403"/>
<dbReference type="OMA" id="WCIDSEI"/>
<dbReference type="PaxDb" id="6239-ZK1127.3"/>
<dbReference type="STRING" id="6239.ZK1127.3.1"/>
<dbReference type="GO" id="GO:0005634">
    <property type="term" value="C:nucleus"/>
    <property type="evidence" value="ECO:0007669"/>
    <property type="project" value="UniProtKB-SubCell"/>
</dbReference>
<dbReference type="PANTHER" id="PTHR13581">
    <property type="entry name" value="MRG-BINDING PROTEIN"/>
    <property type="match status" value="1"/>
</dbReference>
<dbReference type="AlphaFoldDB" id="Q23403"/>